<organism evidence="2 3">
    <name type="scientific">Haloactinospora alba</name>
    <dbReference type="NCBI Taxonomy" id="405555"/>
    <lineage>
        <taxon>Bacteria</taxon>
        <taxon>Bacillati</taxon>
        <taxon>Actinomycetota</taxon>
        <taxon>Actinomycetes</taxon>
        <taxon>Streptosporangiales</taxon>
        <taxon>Nocardiopsidaceae</taxon>
        <taxon>Haloactinospora</taxon>
    </lineage>
</organism>
<accession>A0A543NKE7</accession>
<name>A0A543NKE7_9ACTN</name>
<dbReference type="EMBL" id="VFQC01000001">
    <property type="protein sequence ID" value="TQN32259.1"/>
    <property type="molecule type" value="Genomic_DNA"/>
</dbReference>
<feature type="transmembrane region" description="Helical" evidence="1">
    <location>
        <begin position="319"/>
        <end position="338"/>
    </location>
</feature>
<feature type="transmembrane region" description="Helical" evidence="1">
    <location>
        <begin position="175"/>
        <end position="194"/>
    </location>
</feature>
<dbReference type="PANTHER" id="PTHR36840:SF1">
    <property type="entry name" value="BLL5714 PROTEIN"/>
    <property type="match status" value="1"/>
</dbReference>
<evidence type="ECO:0000256" key="1">
    <source>
        <dbReference type="SAM" id="Phobius"/>
    </source>
</evidence>
<dbReference type="Proteomes" id="UP000317422">
    <property type="component" value="Unassembled WGS sequence"/>
</dbReference>
<dbReference type="PANTHER" id="PTHR36840">
    <property type="entry name" value="BLL5714 PROTEIN"/>
    <property type="match status" value="1"/>
</dbReference>
<feature type="transmembrane region" description="Helical" evidence="1">
    <location>
        <begin position="280"/>
        <end position="299"/>
    </location>
</feature>
<keyword evidence="1" id="KW-0812">Transmembrane</keyword>
<comment type="caution">
    <text evidence="2">The sequence shown here is derived from an EMBL/GenBank/DDBJ whole genome shotgun (WGS) entry which is preliminary data.</text>
</comment>
<gene>
    <name evidence="2" type="ORF">FHX37_2209</name>
</gene>
<evidence type="ECO:0000313" key="3">
    <source>
        <dbReference type="Proteomes" id="UP000317422"/>
    </source>
</evidence>
<keyword evidence="1" id="KW-0472">Membrane</keyword>
<dbReference type="OrthoDB" id="7698234at2"/>
<dbReference type="Pfam" id="PF06772">
    <property type="entry name" value="LtrA"/>
    <property type="match status" value="1"/>
</dbReference>
<dbReference type="RefSeq" id="WP_141923781.1">
    <property type="nucleotide sequence ID" value="NZ_VFQC01000001.1"/>
</dbReference>
<feature type="transmembrane region" description="Helical" evidence="1">
    <location>
        <begin position="241"/>
        <end position="260"/>
    </location>
</feature>
<keyword evidence="1" id="KW-1133">Transmembrane helix</keyword>
<evidence type="ECO:0000313" key="2">
    <source>
        <dbReference type="EMBL" id="TQN32259.1"/>
    </source>
</evidence>
<feature type="transmembrane region" description="Helical" evidence="1">
    <location>
        <begin position="150"/>
        <end position="169"/>
    </location>
</feature>
<feature type="transmembrane region" description="Helical" evidence="1">
    <location>
        <begin position="60"/>
        <end position="78"/>
    </location>
</feature>
<dbReference type="AlphaFoldDB" id="A0A543NKE7"/>
<feature type="transmembrane region" description="Helical" evidence="1">
    <location>
        <begin position="350"/>
        <end position="383"/>
    </location>
</feature>
<proteinExistence type="predicted"/>
<feature type="transmembrane region" description="Helical" evidence="1">
    <location>
        <begin position="90"/>
        <end position="113"/>
    </location>
</feature>
<feature type="transmembrane region" description="Helical" evidence="1">
    <location>
        <begin position="214"/>
        <end position="235"/>
    </location>
</feature>
<protein>
    <submittedName>
        <fullName evidence="2">Low temperature requirement protein LtrA</fullName>
    </submittedName>
</protein>
<reference evidence="2 3" key="1">
    <citation type="submission" date="2019-06" db="EMBL/GenBank/DDBJ databases">
        <title>Sequencing the genomes of 1000 actinobacteria strains.</title>
        <authorList>
            <person name="Klenk H.-P."/>
        </authorList>
    </citation>
    <scope>NUCLEOTIDE SEQUENCE [LARGE SCALE GENOMIC DNA]</scope>
    <source>
        <strain evidence="2 3">DSM 45015</strain>
    </source>
</reference>
<keyword evidence="3" id="KW-1185">Reference proteome</keyword>
<dbReference type="InterPro" id="IPR010640">
    <property type="entry name" value="Low_temperature_requirement_A"/>
</dbReference>
<sequence length="395" mass="42076">MDRANPLAHPLYRPMRARDPDARRGQTPLELLFDLAFSTASGFAAVQLTRSLTTGGWGQAVLGFAMVFFAIWWAWLNFSWHASAYDTDDGVTWTVTTLQILGACVLAAGVPAALTERDFAVITFGYAVMRLPLAAQWCRAAVGDPSRRVTCLRYAVGLLVLQVVWLTRLALPEQWLSPAFLVLVAAELAVPFWAQRRGRIPTNPAHMAGRYGRFTLTVAAQVVAAAIHAVQLGVADGPPRASLVAVAVLAVTTVIPLLWLYHALPHAELASGPHRRLWEYGHYLVVGAVGAVGAGARFLAETVSSPETAVRPSDASPLVAAAAVVVFSLWLVCVLPAGRGVPGWARGRYPLCALLLALTPVVLPGPLWAAATAVVLLLVLGAFEGLTTRTATGTS</sequence>